<feature type="region of interest" description="Disordered" evidence="1">
    <location>
        <begin position="1"/>
        <end position="37"/>
    </location>
</feature>
<dbReference type="EC" id="2.1.-.-" evidence="3"/>
<dbReference type="Proteomes" id="UP001371218">
    <property type="component" value="Unassembled WGS sequence"/>
</dbReference>
<evidence type="ECO:0000313" key="3">
    <source>
        <dbReference type="EMBL" id="MEK8032715.1"/>
    </source>
</evidence>
<accession>A0ABU9BV04</accession>
<protein>
    <submittedName>
        <fullName evidence="3">Class I SAM-dependent methyltransferase</fullName>
        <ecNumber evidence="3">2.1.-.-</ecNumber>
    </submittedName>
</protein>
<dbReference type="InterPro" id="IPR029063">
    <property type="entry name" value="SAM-dependent_MTases_sf"/>
</dbReference>
<dbReference type="CDD" id="cd02440">
    <property type="entry name" value="AdoMet_MTases"/>
    <property type="match status" value="1"/>
</dbReference>
<dbReference type="GO" id="GO:0008168">
    <property type="term" value="F:methyltransferase activity"/>
    <property type="evidence" value="ECO:0007669"/>
    <property type="project" value="UniProtKB-KW"/>
</dbReference>
<dbReference type="SUPFAM" id="SSF53335">
    <property type="entry name" value="S-adenosyl-L-methionine-dependent methyltransferases"/>
    <property type="match status" value="1"/>
</dbReference>
<dbReference type="Gene3D" id="3.40.50.150">
    <property type="entry name" value="Vaccinia Virus protein VP39"/>
    <property type="match status" value="1"/>
</dbReference>
<keyword evidence="3" id="KW-0808">Transferase</keyword>
<feature type="domain" description="Methyltransferase type 11" evidence="2">
    <location>
        <begin position="74"/>
        <end position="152"/>
    </location>
</feature>
<proteinExistence type="predicted"/>
<reference evidence="3 4" key="1">
    <citation type="submission" date="2024-04" db="EMBL/GenBank/DDBJ databases">
        <title>Novel species of the genus Ideonella isolated from streams.</title>
        <authorList>
            <person name="Lu H."/>
        </authorList>
    </citation>
    <scope>NUCLEOTIDE SEQUENCE [LARGE SCALE GENOMIC DNA]</scope>
    <source>
        <strain evidence="3 4">DXS29W</strain>
    </source>
</reference>
<dbReference type="RefSeq" id="WP_341427130.1">
    <property type="nucleotide sequence ID" value="NZ_JBBUTG010000011.1"/>
</dbReference>
<dbReference type="InterPro" id="IPR013216">
    <property type="entry name" value="Methyltransf_11"/>
</dbReference>
<sequence length="247" mass="28013">MSSTLAPTGARQAVPPPCQDSPPRADEPAHPAPWKERWQRRWRAGRLQAMVQRLELRPGDSILDLGGNIETWALTDQAFRVTLLNTNEASAGTLRPWRLPTNGCEWKVEVGDASDLSRYADGSFDAVFSNSVIEHLGSDDAVARFAREAQRVGQRYWVQTPAHTFPIEAHTGLPFYWRYPERWRRAWAGWQDRRHAHEPWHCPLAQTTYLPLPTLQRLFPGAQLYTERVAGFAKSWSVYGVGQGGRS</sequence>
<evidence type="ECO:0000256" key="1">
    <source>
        <dbReference type="SAM" id="MobiDB-lite"/>
    </source>
</evidence>
<keyword evidence="4" id="KW-1185">Reference proteome</keyword>
<dbReference type="Pfam" id="PF08241">
    <property type="entry name" value="Methyltransf_11"/>
    <property type="match status" value="1"/>
</dbReference>
<dbReference type="EMBL" id="JBBUTG010000011">
    <property type="protein sequence ID" value="MEK8032715.1"/>
    <property type="molecule type" value="Genomic_DNA"/>
</dbReference>
<feature type="compositionally biased region" description="Basic and acidic residues" evidence="1">
    <location>
        <begin position="23"/>
        <end position="37"/>
    </location>
</feature>
<name>A0ABU9BV04_9BURK</name>
<comment type="caution">
    <text evidence="3">The sequence shown here is derived from an EMBL/GenBank/DDBJ whole genome shotgun (WGS) entry which is preliminary data.</text>
</comment>
<organism evidence="3 4">
    <name type="scientific">Ideonella lacteola</name>
    <dbReference type="NCBI Taxonomy" id="2984193"/>
    <lineage>
        <taxon>Bacteria</taxon>
        <taxon>Pseudomonadati</taxon>
        <taxon>Pseudomonadota</taxon>
        <taxon>Betaproteobacteria</taxon>
        <taxon>Burkholderiales</taxon>
        <taxon>Sphaerotilaceae</taxon>
        <taxon>Ideonella</taxon>
    </lineage>
</organism>
<evidence type="ECO:0000259" key="2">
    <source>
        <dbReference type="Pfam" id="PF08241"/>
    </source>
</evidence>
<gene>
    <name evidence="3" type="ORF">AACH06_17990</name>
</gene>
<evidence type="ECO:0000313" key="4">
    <source>
        <dbReference type="Proteomes" id="UP001371218"/>
    </source>
</evidence>
<keyword evidence="3" id="KW-0489">Methyltransferase</keyword>
<dbReference type="GO" id="GO:0032259">
    <property type="term" value="P:methylation"/>
    <property type="evidence" value="ECO:0007669"/>
    <property type="project" value="UniProtKB-KW"/>
</dbReference>